<feature type="compositionally biased region" description="Basic and acidic residues" evidence="1">
    <location>
        <begin position="704"/>
        <end position="717"/>
    </location>
</feature>
<dbReference type="Proteomes" id="UP000248012">
    <property type="component" value="Unassembled WGS sequence"/>
</dbReference>
<feature type="region of interest" description="Disordered" evidence="1">
    <location>
        <begin position="646"/>
        <end position="756"/>
    </location>
</feature>
<gene>
    <name evidence="3" type="ORF">DI396_06910</name>
</gene>
<dbReference type="EMBL" id="QFVT01000004">
    <property type="protein sequence ID" value="PYC47818.1"/>
    <property type="molecule type" value="Genomic_DNA"/>
</dbReference>
<dbReference type="Pfam" id="PF13779">
    <property type="entry name" value="DUF4175"/>
    <property type="match status" value="1"/>
</dbReference>
<feature type="region of interest" description="Disordered" evidence="1">
    <location>
        <begin position="771"/>
        <end position="832"/>
    </location>
</feature>
<dbReference type="RefSeq" id="WP_110795468.1">
    <property type="nucleotide sequence ID" value="NZ_KZ826483.1"/>
</dbReference>
<feature type="compositionally biased region" description="Gly residues" evidence="1">
    <location>
        <begin position="670"/>
        <end position="696"/>
    </location>
</feature>
<feature type="transmembrane region" description="Helical" evidence="2">
    <location>
        <begin position="34"/>
        <end position="53"/>
    </location>
</feature>
<sequence>MSGAKPPLDTALKALRWPLALTRAGLFAERGAKAFWPLWSVLVAALGALMLGLHEVLPVEVVWALTVLAVLGALWFAGRGALRFRFPTRAEALARLDASLAGRPLQALADRPAMAADAASAALWAAHQSRMAERTKGVKPVPGDVRLSRRDPFGLRYVALLLLLLGLLFGSFWRVRSVAGMGPGGGAALASGPTWEGWLAPPPYTGLPVLYLPDIPAGTMKAPQGSRITLRFYGEVGALSLSETVSKRRDAVPAASDPAQEFTVGQSGELAINGAGGRIWDIDVTPDTAPQVRITAPADVSMRGETTLPFEAADDYGVISGRAVIALDLEALNRRYGLAATPEPRAPIEAQLPMPITGNRAAFEENLIENYSKHAWANLPVRVTLYATDAVGQEGASDAAAMRLSARRFFDPLAAAVIELRRDLLWTRVNAPRTAQLLRAMSYEPEGLFRDDGDYLQLRMILRRLEAALVAGELEDDARDEIAEAMWALALQLEEGDLEDARARMKRAQDRLSEAMKRGASENEIAELMQELRDATADYMRQLAREQNEQSEAPQSAQNGGSMQMTQNDLQKMMDRIQELMEQGRMAEAQQALAELQELLENMRIAQGQGQGMQSPGAQAMDGLSDTLRDQQSLSDQAFRDLQDQFNPGQQQGQQGQTGESGQSDQPGENGQGGEGQSGQAGNGGSGGMGQEGQGGSQDLAENLSDRQRSLRQELSRQRSNLPQAGTEGGEAAREALDRAGEAMEGAEEALREGDLAEAINRQAEAMDGLRDGIRNLGEAMAESSGAGERGQQQAQGEGQGGQSGGRDPLGRMQGSTSSDADGGRGYDPDAYGQALELLDDLRRRAGELSRPEKERDYFKRLLERF</sequence>
<dbReference type="NCBIfam" id="TIGR02302">
    <property type="entry name" value="aProt_lowcomp"/>
    <property type="match status" value="1"/>
</dbReference>
<feature type="compositionally biased region" description="Polar residues" evidence="1">
    <location>
        <begin position="550"/>
        <end position="564"/>
    </location>
</feature>
<evidence type="ECO:0000256" key="2">
    <source>
        <dbReference type="SAM" id="Phobius"/>
    </source>
</evidence>
<dbReference type="InterPro" id="IPR012683">
    <property type="entry name" value="CHP02302_TM"/>
</dbReference>
<proteinExistence type="predicted"/>
<feature type="transmembrane region" description="Helical" evidence="2">
    <location>
        <begin position="59"/>
        <end position="77"/>
    </location>
</feature>
<reference evidence="3 4" key="1">
    <citation type="submission" date="2018-05" db="EMBL/GenBank/DDBJ databases">
        <title>Oceanovita maritima gen. nov., sp. nov., a marine bacterium in the family Rhodobacteraceae isolated from surface seawater of Lundu port Xiamen, China.</title>
        <authorList>
            <person name="Hetharua B.H."/>
            <person name="Min D."/>
            <person name="Liao H."/>
            <person name="Tian Y."/>
        </authorList>
    </citation>
    <scope>NUCLEOTIDE SEQUENCE [LARGE SCALE GENOMIC DNA]</scope>
    <source>
        <strain evidence="3 4">FSX-11</strain>
    </source>
</reference>
<comment type="caution">
    <text evidence="3">The sequence shown here is derived from an EMBL/GenBank/DDBJ whole genome shotgun (WGS) entry which is preliminary data.</text>
</comment>
<name>A0A2V4MUB8_9RHOB</name>
<dbReference type="AlphaFoldDB" id="A0A2V4MUB8"/>
<keyword evidence="4" id="KW-1185">Reference proteome</keyword>
<feature type="region of interest" description="Disordered" evidence="1">
    <location>
        <begin position="544"/>
        <end position="564"/>
    </location>
</feature>
<dbReference type="OrthoDB" id="8477685at2"/>
<feature type="compositionally biased region" description="Low complexity" evidence="1">
    <location>
        <begin position="785"/>
        <end position="797"/>
    </location>
</feature>
<evidence type="ECO:0000313" key="4">
    <source>
        <dbReference type="Proteomes" id="UP000248012"/>
    </source>
</evidence>
<evidence type="ECO:0000256" key="1">
    <source>
        <dbReference type="SAM" id="MobiDB-lite"/>
    </source>
</evidence>
<accession>A0A2V4MUB8</accession>
<feature type="compositionally biased region" description="Low complexity" evidence="1">
    <location>
        <begin position="646"/>
        <end position="669"/>
    </location>
</feature>
<protein>
    <submittedName>
        <fullName evidence="3">TIGR02302 family protein</fullName>
    </submittedName>
</protein>
<feature type="transmembrane region" description="Helical" evidence="2">
    <location>
        <begin position="155"/>
        <end position="173"/>
    </location>
</feature>
<keyword evidence="2" id="KW-0472">Membrane</keyword>
<keyword evidence="2" id="KW-0812">Transmembrane</keyword>
<evidence type="ECO:0000313" key="3">
    <source>
        <dbReference type="EMBL" id="PYC47818.1"/>
    </source>
</evidence>
<organism evidence="3 4">
    <name type="scientific">Litorivita pollutaquae</name>
    <dbReference type="NCBI Taxonomy" id="2200892"/>
    <lineage>
        <taxon>Bacteria</taxon>
        <taxon>Pseudomonadati</taxon>
        <taxon>Pseudomonadota</taxon>
        <taxon>Alphaproteobacteria</taxon>
        <taxon>Rhodobacterales</taxon>
        <taxon>Paracoccaceae</taxon>
        <taxon>Litorivita</taxon>
    </lineage>
</organism>
<feature type="compositionally biased region" description="Basic and acidic residues" evidence="1">
    <location>
        <begin position="731"/>
        <end position="742"/>
    </location>
</feature>
<keyword evidence="2" id="KW-1133">Transmembrane helix</keyword>